<dbReference type="Gene3D" id="2.30.29.30">
    <property type="entry name" value="Pleckstrin-homology domain (PH domain)/Phosphotyrosine-binding domain (PTB)"/>
    <property type="match status" value="1"/>
</dbReference>
<proteinExistence type="predicted"/>
<reference evidence="1" key="1">
    <citation type="submission" date="2020-06" db="EMBL/GenBank/DDBJ databases">
        <authorList>
            <person name="Li T."/>
            <person name="Hu X."/>
            <person name="Zhang T."/>
            <person name="Song X."/>
            <person name="Zhang H."/>
            <person name="Dai N."/>
            <person name="Sheng W."/>
            <person name="Hou X."/>
            <person name="Wei L."/>
        </authorList>
    </citation>
    <scope>NUCLEOTIDE SEQUENCE</scope>
    <source>
        <strain evidence="1">G02</strain>
        <tissue evidence="1">Leaf</tissue>
    </source>
</reference>
<evidence type="ECO:0000313" key="1">
    <source>
        <dbReference type="EMBL" id="KAL0419514.1"/>
    </source>
</evidence>
<dbReference type="InterPro" id="IPR011993">
    <property type="entry name" value="PH-like_dom_sf"/>
</dbReference>
<dbReference type="AlphaFoldDB" id="A0AAW2UQD7"/>
<organism evidence="1">
    <name type="scientific">Sesamum radiatum</name>
    <name type="common">Black benniseed</name>
    <dbReference type="NCBI Taxonomy" id="300843"/>
    <lineage>
        <taxon>Eukaryota</taxon>
        <taxon>Viridiplantae</taxon>
        <taxon>Streptophyta</taxon>
        <taxon>Embryophyta</taxon>
        <taxon>Tracheophyta</taxon>
        <taxon>Spermatophyta</taxon>
        <taxon>Magnoliopsida</taxon>
        <taxon>eudicotyledons</taxon>
        <taxon>Gunneridae</taxon>
        <taxon>Pentapetalae</taxon>
        <taxon>asterids</taxon>
        <taxon>lamiids</taxon>
        <taxon>Lamiales</taxon>
        <taxon>Pedaliaceae</taxon>
        <taxon>Sesamum</taxon>
    </lineage>
</organism>
<gene>
    <name evidence="1" type="ORF">Sradi_1364900</name>
</gene>
<sequence>MSNSDVSRAGGPVERDIEQAITALKKGAYLLKYGRRGKPKFCPFRLAIRLWKSFRSSSSGKELGMESLELVLFKLIGMLV</sequence>
<accession>A0AAW2UQD7</accession>
<dbReference type="EMBL" id="JACGWJ010000005">
    <property type="protein sequence ID" value="KAL0419514.1"/>
    <property type="molecule type" value="Genomic_DNA"/>
</dbReference>
<reference evidence="1" key="2">
    <citation type="journal article" date="2024" name="Plant">
        <title>Genomic evolution and insights into agronomic trait innovations of Sesamum species.</title>
        <authorList>
            <person name="Miao H."/>
            <person name="Wang L."/>
            <person name="Qu L."/>
            <person name="Liu H."/>
            <person name="Sun Y."/>
            <person name="Le M."/>
            <person name="Wang Q."/>
            <person name="Wei S."/>
            <person name="Zheng Y."/>
            <person name="Lin W."/>
            <person name="Duan Y."/>
            <person name="Cao H."/>
            <person name="Xiong S."/>
            <person name="Wang X."/>
            <person name="Wei L."/>
            <person name="Li C."/>
            <person name="Ma Q."/>
            <person name="Ju M."/>
            <person name="Zhao R."/>
            <person name="Li G."/>
            <person name="Mu C."/>
            <person name="Tian Q."/>
            <person name="Mei H."/>
            <person name="Zhang T."/>
            <person name="Gao T."/>
            <person name="Zhang H."/>
        </authorList>
    </citation>
    <scope>NUCLEOTIDE SEQUENCE</scope>
    <source>
        <strain evidence="1">G02</strain>
    </source>
</reference>
<protein>
    <submittedName>
        <fullName evidence="1">PH, RCC1 and FYVE domains-containing protein 1</fullName>
    </submittedName>
</protein>
<name>A0AAW2UQD7_SESRA</name>
<comment type="caution">
    <text evidence="1">The sequence shown here is derived from an EMBL/GenBank/DDBJ whole genome shotgun (WGS) entry which is preliminary data.</text>
</comment>